<sequence>MREDLLRKIIRTKIEVGGYVINGLPAPLQQRAHEVLNMFHEELTSYIKEQKQPAETSLKRVTIE</sequence>
<gene>
    <name evidence="1" type="ORF">BACCIP111899_01529</name>
</gene>
<dbReference type="Pfam" id="PF13080">
    <property type="entry name" value="DUF3926"/>
    <property type="match status" value="1"/>
</dbReference>
<dbReference type="RefSeq" id="WP_230574544.1">
    <property type="nucleotide sequence ID" value="NZ_CAKJTI010000005.1"/>
</dbReference>
<evidence type="ECO:0000313" key="2">
    <source>
        <dbReference type="Proteomes" id="UP000789423"/>
    </source>
</evidence>
<dbReference type="EMBL" id="CAKJTI010000005">
    <property type="protein sequence ID" value="CAG9612356.1"/>
    <property type="molecule type" value="Genomic_DNA"/>
</dbReference>
<keyword evidence="2" id="KW-1185">Reference proteome</keyword>
<accession>A0ABN7ZTS8</accession>
<evidence type="ECO:0000313" key="1">
    <source>
        <dbReference type="EMBL" id="CAG9612356.1"/>
    </source>
</evidence>
<comment type="caution">
    <text evidence="1">The sequence shown here is derived from an EMBL/GenBank/DDBJ whole genome shotgun (WGS) entry which is preliminary data.</text>
</comment>
<reference evidence="1 2" key="1">
    <citation type="submission" date="2021-10" db="EMBL/GenBank/DDBJ databases">
        <authorList>
            <person name="Criscuolo A."/>
        </authorList>
    </citation>
    <scope>NUCLEOTIDE SEQUENCE [LARGE SCALE GENOMIC DNA]</scope>
    <source>
        <strain evidence="2">CIP 111899</strain>
    </source>
</reference>
<name>A0ABN7ZTS8_9BACI</name>
<organism evidence="1 2">
    <name type="scientific">Bacillus rhizoplanae</name>
    <dbReference type="NCBI Taxonomy" id="2880966"/>
    <lineage>
        <taxon>Bacteria</taxon>
        <taxon>Bacillati</taxon>
        <taxon>Bacillota</taxon>
        <taxon>Bacilli</taxon>
        <taxon>Bacillales</taxon>
        <taxon>Bacillaceae</taxon>
        <taxon>Bacillus</taxon>
    </lineage>
</organism>
<proteinExistence type="predicted"/>
<dbReference type="Proteomes" id="UP000789423">
    <property type="component" value="Unassembled WGS sequence"/>
</dbReference>
<protein>
    <recommendedName>
        <fullName evidence="3">DUF3926 domain-containing protein</fullName>
    </recommendedName>
</protein>
<dbReference type="InterPro" id="IPR025076">
    <property type="entry name" value="DUF3926"/>
</dbReference>
<evidence type="ECO:0008006" key="3">
    <source>
        <dbReference type="Google" id="ProtNLM"/>
    </source>
</evidence>